<dbReference type="InterPro" id="IPR050651">
    <property type="entry name" value="Plant_Cytochrome_P450_Monoox"/>
</dbReference>
<evidence type="ECO:0000313" key="7">
    <source>
        <dbReference type="Proteomes" id="UP000030748"/>
    </source>
</evidence>
<feature type="non-terminal residue" evidence="6">
    <location>
        <position position="166"/>
    </location>
</feature>
<evidence type="ECO:0000256" key="1">
    <source>
        <dbReference type="ARBA" id="ARBA00022617"/>
    </source>
</evidence>
<accession>A0A022QC28</accession>
<dbReference type="GO" id="GO:0004497">
    <property type="term" value="F:monooxygenase activity"/>
    <property type="evidence" value="ECO:0007669"/>
    <property type="project" value="UniProtKB-KW"/>
</dbReference>
<dbReference type="InterPro" id="IPR036396">
    <property type="entry name" value="Cyt_P450_sf"/>
</dbReference>
<dbReference type="EMBL" id="KI632002">
    <property type="protein sequence ID" value="EYU25486.1"/>
    <property type="molecule type" value="Genomic_DNA"/>
</dbReference>
<dbReference type="AlphaFoldDB" id="A0A022QC28"/>
<dbReference type="GO" id="GO:0005506">
    <property type="term" value="F:iron ion binding"/>
    <property type="evidence" value="ECO:0007669"/>
    <property type="project" value="InterPro"/>
</dbReference>
<dbReference type="PANTHER" id="PTHR47947">
    <property type="entry name" value="CYTOCHROME P450 82C3-RELATED"/>
    <property type="match status" value="1"/>
</dbReference>
<dbReference type="Gene3D" id="1.10.630.10">
    <property type="entry name" value="Cytochrome P450"/>
    <property type="match status" value="1"/>
</dbReference>
<protein>
    <submittedName>
        <fullName evidence="6">Uncharacterized protein</fullName>
    </submittedName>
</protein>
<evidence type="ECO:0000256" key="2">
    <source>
        <dbReference type="ARBA" id="ARBA00022723"/>
    </source>
</evidence>
<dbReference type="GO" id="GO:0020037">
    <property type="term" value="F:heme binding"/>
    <property type="evidence" value="ECO:0007669"/>
    <property type="project" value="InterPro"/>
</dbReference>
<sequence>MTFVANRLIFSLPPHFVPTLHRCTSPRLFTATIRRLFTYTICRLFASRIRRHDCTRLSSPRSSSPRRRFSKIVKETFELSGASNVGDFLPILRWIGVDKLEKRLKVLQEKRNSFMQDLINEHKKKTNNNNSDTISCNNKTLIDVLLSLQETDPQPYTDQIIRGLMQ</sequence>
<evidence type="ECO:0000256" key="5">
    <source>
        <dbReference type="ARBA" id="ARBA00023033"/>
    </source>
</evidence>
<dbReference type="GO" id="GO:0016705">
    <property type="term" value="F:oxidoreductase activity, acting on paired donors, with incorporation or reduction of molecular oxygen"/>
    <property type="evidence" value="ECO:0007669"/>
    <property type="project" value="InterPro"/>
</dbReference>
<keyword evidence="4" id="KW-0408">Iron</keyword>
<keyword evidence="3" id="KW-0560">Oxidoreductase</keyword>
<keyword evidence="2" id="KW-0479">Metal-binding</keyword>
<evidence type="ECO:0000256" key="3">
    <source>
        <dbReference type="ARBA" id="ARBA00023002"/>
    </source>
</evidence>
<keyword evidence="1" id="KW-0349">Heme</keyword>
<dbReference type="STRING" id="4155.A0A022QC28"/>
<evidence type="ECO:0000256" key="4">
    <source>
        <dbReference type="ARBA" id="ARBA00023004"/>
    </source>
</evidence>
<dbReference type="PANTHER" id="PTHR47947:SF3">
    <property type="entry name" value="CYTOCHROME P450 81D1-LIKE"/>
    <property type="match status" value="1"/>
</dbReference>
<dbReference type="Proteomes" id="UP000030748">
    <property type="component" value="Unassembled WGS sequence"/>
</dbReference>
<reference evidence="6 7" key="1">
    <citation type="journal article" date="2013" name="Proc. Natl. Acad. Sci. U.S.A.">
        <title>Fine-scale variation in meiotic recombination in Mimulus inferred from population shotgun sequencing.</title>
        <authorList>
            <person name="Hellsten U."/>
            <person name="Wright K.M."/>
            <person name="Jenkins J."/>
            <person name="Shu S."/>
            <person name="Yuan Y."/>
            <person name="Wessler S.R."/>
            <person name="Schmutz J."/>
            <person name="Willis J.H."/>
            <person name="Rokhsar D.S."/>
        </authorList>
    </citation>
    <scope>NUCLEOTIDE SEQUENCE [LARGE SCALE GENOMIC DNA]</scope>
    <source>
        <strain evidence="7">cv. DUN x IM62</strain>
    </source>
</reference>
<evidence type="ECO:0000313" key="6">
    <source>
        <dbReference type="EMBL" id="EYU25486.1"/>
    </source>
</evidence>
<gene>
    <name evidence="6" type="ORF">MIMGU_mgv11b022933mg</name>
</gene>
<organism evidence="6 7">
    <name type="scientific">Erythranthe guttata</name>
    <name type="common">Yellow monkey flower</name>
    <name type="synonym">Mimulus guttatus</name>
    <dbReference type="NCBI Taxonomy" id="4155"/>
    <lineage>
        <taxon>Eukaryota</taxon>
        <taxon>Viridiplantae</taxon>
        <taxon>Streptophyta</taxon>
        <taxon>Embryophyta</taxon>
        <taxon>Tracheophyta</taxon>
        <taxon>Spermatophyta</taxon>
        <taxon>Magnoliopsida</taxon>
        <taxon>eudicotyledons</taxon>
        <taxon>Gunneridae</taxon>
        <taxon>Pentapetalae</taxon>
        <taxon>asterids</taxon>
        <taxon>lamiids</taxon>
        <taxon>Lamiales</taxon>
        <taxon>Phrymaceae</taxon>
        <taxon>Erythranthe</taxon>
    </lineage>
</organism>
<name>A0A022QC28_ERYGU</name>
<keyword evidence="7" id="KW-1185">Reference proteome</keyword>
<dbReference type="SUPFAM" id="SSF48264">
    <property type="entry name" value="Cytochrome P450"/>
    <property type="match status" value="1"/>
</dbReference>
<proteinExistence type="predicted"/>
<dbReference type="eggNOG" id="KOG0156">
    <property type="taxonomic scope" value="Eukaryota"/>
</dbReference>
<keyword evidence="5" id="KW-0503">Monooxygenase</keyword>